<protein>
    <submittedName>
        <fullName evidence="5">DNA-binding transcriptional regulator, MarR family</fullName>
    </submittedName>
</protein>
<dbReference type="Pfam" id="PF12802">
    <property type="entry name" value="MarR_2"/>
    <property type="match status" value="1"/>
</dbReference>
<sequence length="208" mass="23917">MTSIFDPKEQSENIDFKILAGLERISRVFRTLLWDVSKDVNLSPIQIQFLTYLLFNPPQRCRITDIANEFNLTKATVSDAISSLEIKNLISKIESKDDKRSYIIKLTPKGRKVAGQISSWADALKDSLKKFNKEEKETILTFIFKLIESLYNAGIITLQRMCFSCAYFQKNAHPDSDSPHHCNFLNKPLSIVELRLDCEDYVSISNEE</sequence>
<dbReference type="PROSITE" id="PS50995">
    <property type="entry name" value="HTH_MARR_2"/>
    <property type="match status" value="1"/>
</dbReference>
<keyword evidence="3" id="KW-0804">Transcription</keyword>
<dbReference type="SUPFAM" id="SSF46785">
    <property type="entry name" value="Winged helix' DNA-binding domain"/>
    <property type="match status" value="1"/>
</dbReference>
<proteinExistence type="predicted"/>
<evidence type="ECO:0000259" key="4">
    <source>
        <dbReference type="PROSITE" id="PS50995"/>
    </source>
</evidence>
<evidence type="ECO:0000256" key="3">
    <source>
        <dbReference type="ARBA" id="ARBA00023163"/>
    </source>
</evidence>
<gene>
    <name evidence="5" type="ORF">JGI23_00588</name>
</gene>
<evidence type="ECO:0000256" key="2">
    <source>
        <dbReference type="ARBA" id="ARBA00023125"/>
    </source>
</evidence>
<name>A0A0P1MTA3_9BACT</name>
<evidence type="ECO:0000313" key="6">
    <source>
        <dbReference type="Proteomes" id="UP000199197"/>
    </source>
</evidence>
<accession>A0A0P1MTA3</accession>
<dbReference type="InterPro" id="IPR000835">
    <property type="entry name" value="HTH_MarR-typ"/>
</dbReference>
<dbReference type="PRINTS" id="PR00598">
    <property type="entry name" value="HTHMARR"/>
</dbReference>
<dbReference type="GO" id="GO:0003677">
    <property type="term" value="F:DNA binding"/>
    <property type="evidence" value="ECO:0007669"/>
    <property type="project" value="UniProtKB-KW"/>
</dbReference>
<dbReference type="InterPro" id="IPR036390">
    <property type="entry name" value="WH_DNA-bd_sf"/>
</dbReference>
<dbReference type="InterPro" id="IPR036388">
    <property type="entry name" value="WH-like_DNA-bd_sf"/>
</dbReference>
<evidence type="ECO:0000256" key="1">
    <source>
        <dbReference type="ARBA" id="ARBA00023015"/>
    </source>
</evidence>
<keyword evidence="2 5" id="KW-0238">DNA-binding</keyword>
<organism evidence="5 6">
    <name type="scientific">Candidatus Chryseopegocella kryptomonas</name>
    <dbReference type="NCBI Taxonomy" id="1633643"/>
    <lineage>
        <taxon>Bacteria</taxon>
        <taxon>Pseudomonadati</taxon>
        <taxon>Candidatus Kryptoniota</taxon>
        <taxon>Candidatus Chryseopegocella</taxon>
    </lineage>
</organism>
<dbReference type="AlphaFoldDB" id="A0A0P1MTA3"/>
<dbReference type="Gene3D" id="1.10.10.10">
    <property type="entry name" value="Winged helix-like DNA-binding domain superfamily/Winged helix DNA-binding domain"/>
    <property type="match status" value="1"/>
</dbReference>
<dbReference type="GO" id="GO:0003700">
    <property type="term" value="F:DNA-binding transcription factor activity"/>
    <property type="evidence" value="ECO:0007669"/>
    <property type="project" value="InterPro"/>
</dbReference>
<dbReference type="SMART" id="SM00347">
    <property type="entry name" value="HTH_MARR"/>
    <property type="match status" value="1"/>
</dbReference>
<dbReference type="PANTHER" id="PTHR42756">
    <property type="entry name" value="TRANSCRIPTIONAL REGULATOR, MARR"/>
    <property type="match status" value="1"/>
</dbReference>
<dbReference type="RefSeq" id="WP_092348215.1">
    <property type="nucleotide sequence ID" value="NZ_CZVW01000005.1"/>
</dbReference>
<keyword evidence="6" id="KW-1185">Reference proteome</keyword>
<dbReference type="OrthoDB" id="9786071at2"/>
<feature type="domain" description="HTH marR-type" evidence="4">
    <location>
        <begin position="15"/>
        <end position="148"/>
    </location>
</feature>
<keyword evidence="1" id="KW-0805">Transcription regulation</keyword>
<evidence type="ECO:0000313" key="5">
    <source>
        <dbReference type="EMBL" id="CUS99033.1"/>
    </source>
</evidence>
<dbReference type="EMBL" id="CZVW01000005">
    <property type="protein sequence ID" value="CUS99033.1"/>
    <property type="molecule type" value="Genomic_DNA"/>
</dbReference>
<dbReference type="Proteomes" id="UP000199197">
    <property type="component" value="Unassembled WGS sequence"/>
</dbReference>
<dbReference type="PANTHER" id="PTHR42756:SF1">
    <property type="entry name" value="TRANSCRIPTIONAL REPRESSOR OF EMRAB OPERON"/>
    <property type="match status" value="1"/>
</dbReference>
<reference evidence="6" key="1">
    <citation type="submission" date="2015-11" db="EMBL/GenBank/DDBJ databases">
        <authorList>
            <person name="Varghese N."/>
        </authorList>
    </citation>
    <scope>NUCLEOTIDE SEQUENCE [LARGE SCALE GENOMIC DNA]</scope>
    <source>
        <strain evidence="6">JGI-23</strain>
    </source>
</reference>